<dbReference type="Pfam" id="PF13416">
    <property type="entry name" value="SBP_bac_8"/>
    <property type="match status" value="1"/>
</dbReference>
<dbReference type="PIRSF" id="PIRSF029172">
    <property type="entry name" value="UCP029172_ABC_sbc_YnjB"/>
    <property type="match status" value="1"/>
</dbReference>
<dbReference type="PANTHER" id="PTHR42779:SF1">
    <property type="entry name" value="PROTEIN YNJB"/>
    <property type="match status" value="1"/>
</dbReference>
<dbReference type="InterPro" id="IPR027020">
    <property type="entry name" value="YnjB"/>
</dbReference>
<dbReference type="InterPro" id="IPR006059">
    <property type="entry name" value="SBP"/>
</dbReference>
<dbReference type="STRING" id="665467.SAMN02982931_03916"/>
<keyword evidence="2" id="KW-0732">Signal</keyword>
<dbReference type="AlphaFoldDB" id="A0A1G6DZ12"/>
<dbReference type="SUPFAM" id="SSF53850">
    <property type="entry name" value="Periplasmic binding protein-like II"/>
    <property type="match status" value="1"/>
</dbReference>
<evidence type="ECO:0000256" key="1">
    <source>
        <dbReference type="ARBA" id="ARBA00022764"/>
    </source>
</evidence>
<evidence type="ECO:0000313" key="4">
    <source>
        <dbReference type="Proteomes" id="UP000199071"/>
    </source>
</evidence>
<gene>
    <name evidence="3" type="ORF">SAMN02982931_03916</name>
</gene>
<dbReference type="Gene3D" id="3.40.190.10">
    <property type="entry name" value="Periplasmic binding protein-like II"/>
    <property type="match status" value="2"/>
</dbReference>
<feature type="signal peptide" evidence="2">
    <location>
        <begin position="1"/>
        <end position="23"/>
    </location>
</feature>
<evidence type="ECO:0000256" key="2">
    <source>
        <dbReference type="SAM" id="SignalP"/>
    </source>
</evidence>
<accession>A0A1G6DZ12</accession>
<dbReference type="EMBL" id="FMXQ01000009">
    <property type="protein sequence ID" value="SDB50393.1"/>
    <property type="molecule type" value="Genomic_DNA"/>
</dbReference>
<feature type="chain" id="PRO_5011723734" evidence="2">
    <location>
        <begin position="24"/>
        <end position="399"/>
    </location>
</feature>
<dbReference type="PANTHER" id="PTHR42779">
    <property type="entry name" value="PROTEIN YNJB"/>
    <property type="match status" value="1"/>
</dbReference>
<proteinExistence type="predicted"/>
<organism evidence="3 4">
    <name type="scientific">Bauldia litoralis</name>
    <dbReference type="NCBI Taxonomy" id="665467"/>
    <lineage>
        <taxon>Bacteria</taxon>
        <taxon>Pseudomonadati</taxon>
        <taxon>Pseudomonadota</taxon>
        <taxon>Alphaproteobacteria</taxon>
        <taxon>Hyphomicrobiales</taxon>
        <taxon>Kaistiaceae</taxon>
        <taxon>Bauldia</taxon>
    </lineage>
</organism>
<dbReference type="Proteomes" id="UP000199071">
    <property type="component" value="Unassembled WGS sequence"/>
</dbReference>
<reference evidence="3 4" key="1">
    <citation type="submission" date="2016-10" db="EMBL/GenBank/DDBJ databases">
        <authorList>
            <person name="de Groot N.N."/>
        </authorList>
    </citation>
    <scope>NUCLEOTIDE SEQUENCE [LARGE SCALE GENOMIC DNA]</scope>
    <source>
        <strain evidence="3 4">ATCC 35022</strain>
    </source>
</reference>
<keyword evidence="1" id="KW-0574">Periplasm</keyword>
<evidence type="ECO:0000313" key="3">
    <source>
        <dbReference type="EMBL" id="SDB50393.1"/>
    </source>
</evidence>
<sequence>MTARSLLTATLFFALTAAPPALADTWEETLSRADGSTVYWNAWGGDERTNAFIAWVGDEVAERYGVTLRHVKLADTGEAVTRVLAEKAAGKDSGGSVDLIWINGANFLSMKEQGLLHGPFSESLPNYAYVDTTDKPSNVVDFTVPVDGMESPWRMAQIVFAYDTARLSEVPKSIPAFLDWAAHHRGRFAHPNVRDFLGATFLKQALYELAPDPADLQQPATDETFDTVTAPLWAWYDELRPLLWRGGEQFPDSGPAARQLLDDAEIDLTISFDPAEPAGWIAAGLAPDTVRAYTLDGGTIGNTSFVAIPYNAANPDGAKVVANFLLEPATQARAQDIRVLGSFSVLDMDKLDADQRQAFLDLPTAPALPSNEELGIVLLEPHPTWMTRIVDEWTRRYTR</sequence>
<name>A0A1G6DZ12_9HYPH</name>
<keyword evidence="4" id="KW-1185">Reference proteome</keyword>
<dbReference type="NCBIfam" id="NF008633">
    <property type="entry name" value="PRK11622.1"/>
    <property type="match status" value="1"/>
</dbReference>
<protein>
    <submittedName>
        <fullName evidence="3">Putative thiamine transport system substrate-binding protein</fullName>
    </submittedName>
</protein>